<evidence type="ECO:0000313" key="4">
    <source>
        <dbReference type="Proteomes" id="UP000616769"/>
    </source>
</evidence>
<proteinExistence type="predicted"/>
<keyword evidence="2" id="KW-0812">Transmembrane</keyword>
<dbReference type="EMBL" id="JXLN01011121">
    <property type="protein sequence ID" value="KPM06847.1"/>
    <property type="molecule type" value="Genomic_DNA"/>
</dbReference>
<feature type="region of interest" description="Disordered" evidence="1">
    <location>
        <begin position="287"/>
        <end position="313"/>
    </location>
</feature>
<feature type="region of interest" description="Disordered" evidence="1">
    <location>
        <begin position="195"/>
        <end position="214"/>
    </location>
</feature>
<protein>
    <submittedName>
        <fullName evidence="3">Uncharacterized protein</fullName>
    </submittedName>
</protein>
<evidence type="ECO:0000256" key="2">
    <source>
        <dbReference type="SAM" id="Phobius"/>
    </source>
</evidence>
<feature type="transmembrane region" description="Helical" evidence="2">
    <location>
        <begin position="1024"/>
        <end position="1042"/>
    </location>
</feature>
<dbReference type="AlphaFoldDB" id="A0A132A7E7"/>
<feature type="region of interest" description="Disordered" evidence="1">
    <location>
        <begin position="112"/>
        <end position="144"/>
    </location>
</feature>
<name>A0A132A7E7_SARSC</name>
<dbReference type="VEuPathDB" id="VectorBase:SSCA003336"/>
<feature type="region of interest" description="Disordered" evidence="1">
    <location>
        <begin position="667"/>
        <end position="697"/>
    </location>
</feature>
<sequence>MSLPKHMKLSSISSLASKLLLQSKIRNRRDLRRRKFSSLFMSPMKRFDSFKSIRSSSSSSLSSVTNQTNLERENRSRFSSMLRNRFHTFVASLNDHLKSRDGLSIFNQKRRQAEMEKNFAQKTNSSSIDRRNDHNPNDANERPIEERLDRELPDSNHHPSIPYQSPTLNVIDDGLNSTKIAHNVLLIHNKKNAPYLDQNQSSTPSSTGTSKASPMTTPLFEVLKNHHYHYYDTMSSMKLHGSSMHQDRSQHLHHHEILSDDLEFVSIKNNHRPSTFLSFAQWKQKNKIGNNNGGGGGSNKPSSSTLPDQLGPKTTATISLKSTTATIQTSTPLPTTKANHPIMILTVDNVPSNSMEIVSQDEYIDDTTIDYIPKWHHSVQSSQMNSFHSTASHIPSKVTVENKINNGNSDDNERQQHHSLLSTMSAVTTAASTVAPLASFSSTTSLLFNDNNHLGGEHITTKDHLISINSNELLNEYGQSSSSLSSSTTLALKNEMKATGPNNKEQVDFNINGGGTDQYNEEMAWSDLITSKPIDVDDQATTLTSDYNNYEDRYWSTQSLANTVGQFLKESSDEENNSAGNHREDESALNTREQFFVTSTQSPFHLIKDDANDGNDGDDNLNSNKSNNVLYHNEKDYPKEEEVFASKVIPYDNESIIVFKNNHIRPKQPIVNPQSSSHYHHHHHHHLNGHSGPNYSSKIRYTVRPPYATVFNYPTTKPTIVPTRKTSISIANVIGLRVKQPEEIRSATLTVLDPPYVPNSLMQLPINTTILHKNILVPMKEGRPKPKYPTRPTTMFPVYPVVAGVSNWQSQTTGWVMPAMTTSPPETLLGLSSANINTSLPSNEHFDSINSAALVTKNTTALPVTLITKKIFKHPFNSSSLSEAASSFTTSYHINKPRLPPSPTTTKSTPINLASFVTSTTPIPATSSTTSTTTSTISPFAIHSYHSPKTTSSTTTTTTTTTTRRPSIFHAINAPPMPIFRPSDSFVPENQIWNRWMSRLRKLWTTIQPNANGSVSLLTLLRSVIYSVMVVLLPPLALMTFFTA</sequence>
<keyword evidence="2" id="KW-1133">Transmembrane helix</keyword>
<evidence type="ECO:0000313" key="3">
    <source>
        <dbReference type="EMBL" id="KPM06847.1"/>
    </source>
</evidence>
<organism evidence="3 4">
    <name type="scientific">Sarcoptes scabiei</name>
    <name type="common">Itch mite</name>
    <name type="synonym">Acarus scabiei</name>
    <dbReference type="NCBI Taxonomy" id="52283"/>
    <lineage>
        <taxon>Eukaryota</taxon>
        <taxon>Metazoa</taxon>
        <taxon>Ecdysozoa</taxon>
        <taxon>Arthropoda</taxon>
        <taxon>Chelicerata</taxon>
        <taxon>Arachnida</taxon>
        <taxon>Acari</taxon>
        <taxon>Acariformes</taxon>
        <taxon>Sarcoptiformes</taxon>
        <taxon>Astigmata</taxon>
        <taxon>Psoroptidia</taxon>
        <taxon>Sarcoptoidea</taxon>
        <taxon>Sarcoptidae</taxon>
        <taxon>Sarcoptinae</taxon>
        <taxon>Sarcoptes</taxon>
    </lineage>
</organism>
<accession>A0A132A7E7</accession>
<feature type="compositionally biased region" description="Polar residues" evidence="1">
    <location>
        <begin position="197"/>
        <end position="214"/>
    </location>
</feature>
<dbReference type="OrthoDB" id="6509871at2759"/>
<feature type="compositionally biased region" description="Basic residues" evidence="1">
    <location>
        <begin position="678"/>
        <end position="688"/>
    </location>
</feature>
<gene>
    <name evidence="3" type="ORF">QR98_0053270</name>
</gene>
<evidence type="ECO:0000256" key="1">
    <source>
        <dbReference type="SAM" id="MobiDB-lite"/>
    </source>
</evidence>
<reference evidence="3 4" key="1">
    <citation type="journal article" date="2015" name="Parasit. Vectors">
        <title>Draft genome of the scabies mite.</title>
        <authorList>
            <person name="Rider S.D.Jr."/>
            <person name="Morgan M.S."/>
            <person name="Arlian L.G."/>
        </authorList>
    </citation>
    <scope>NUCLEOTIDE SEQUENCE [LARGE SCALE GENOMIC DNA]</scope>
    <source>
        <strain evidence="3">Arlian Lab</strain>
    </source>
</reference>
<feature type="compositionally biased region" description="Basic and acidic residues" evidence="1">
    <location>
        <begin position="128"/>
        <end position="144"/>
    </location>
</feature>
<keyword evidence="2" id="KW-0472">Membrane</keyword>
<feature type="region of interest" description="Disordered" evidence="1">
    <location>
        <begin position="600"/>
        <end position="629"/>
    </location>
</feature>
<comment type="caution">
    <text evidence="3">The sequence shown here is derived from an EMBL/GenBank/DDBJ whole genome shotgun (WGS) entry which is preliminary data.</text>
</comment>
<dbReference type="Proteomes" id="UP000616769">
    <property type="component" value="Unassembled WGS sequence"/>
</dbReference>